<reference evidence="2 3" key="1">
    <citation type="submission" date="2019-11" db="EMBL/GenBank/DDBJ databases">
        <title>Epiphytic Pseudomonas syringae from cherry orchards.</title>
        <authorList>
            <person name="Hulin M.T."/>
        </authorList>
    </citation>
    <scope>NUCLEOTIDE SEQUENCE [LARGE SCALE GENOMIC DNA]</scope>
    <source>
        <strain evidence="2 3">PA-6-9F</strain>
    </source>
</reference>
<dbReference type="GeneID" id="55541779"/>
<dbReference type="EMBL" id="WKEW01000147">
    <property type="protein sequence ID" value="MCF5060495.1"/>
    <property type="molecule type" value="Genomic_DNA"/>
</dbReference>
<organism evidence="2 3">
    <name type="scientific">Pseudomonas proteolytica</name>
    <dbReference type="NCBI Taxonomy" id="219574"/>
    <lineage>
        <taxon>Bacteria</taxon>
        <taxon>Pseudomonadati</taxon>
        <taxon>Pseudomonadota</taxon>
        <taxon>Gammaproteobacteria</taxon>
        <taxon>Pseudomonadales</taxon>
        <taxon>Pseudomonadaceae</taxon>
        <taxon>Pseudomonas</taxon>
    </lineage>
</organism>
<dbReference type="InterPro" id="IPR036928">
    <property type="entry name" value="AS_sf"/>
</dbReference>
<dbReference type="SUPFAM" id="SSF75304">
    <property type="entry name" value="Amidase signature (AS) enzymes"/>
    <property type="match status" value="1"/>
</dbReference>
<evidence type="ECO:0000313" key="2">
    <source>
        <dbReference type="EMBL" id="MCF5060495.1"/>
    </source>
</evidence>
<dbReference type="RefSeq" id="WP_139273586.1">
    <property type="nucleotide sequence ID" value="NZ_FNTR01000005.1"/>
</dbReference>
<name>A0AAW5ADI4_9PSED</name>
<gene>
    <name evidence="2" type="ORF">GIW75_26515</name>
</gene>
<feature type="region of interest" description="Disordered" evidence="1">
    <location>
        <begin position="1"/>
        <end position="26"/>
    </location>
</feature>
<proteinExistence type="predicted"/>
<keyword evidence="3" id="KW-1185">Reference proteome</keyword>
<dbReference type="Proteomes" id="UP000814172">
    <property type="component" value="Unassembled WGS sequence"/>
</dbReference>
<dbReference type="Gene3D" id="3.90.1300.10">
    <property type="entry name" value="Amidase signature (AS) domain"/>
    <property type="match status" value="1"/>
</dbReference>
<dbReference type="AlphaFoldDB" id="A0AAW5ADI4"/>
<protein>
    <submittedName>
        <fullName evidence="2">Uncharacterized protein</fullName>
    </submittedName>
</protein>
<accession>A0AAW5ADI4</accession>
<sequence>MLNILDTAPCALNPSPGTTDNKAPPRGGIEFQPAATPVVQGPRFDIPGPMMKTVRDPSLSLLALSGFDPVGPVMVEVPPVMENNAAKSAPALADWRIGYADEYLRNNAREMVEHSSVFLQALEVLRAAGAEVVPVLALLPDSTAHFTLASSNEIDERVSEHRLDALVSDGQSPAFHGFCKTGYPGVCQIFHDDLHGTKVVLWFYGARWARESLSALIRVYQQAMQTRADIPGR</sequence>
<comment type="caution">
    <text evidence="2">The sequence shown here is derived from an EMBL/GenBank/DDBJ whole genome shotgun (WGS) entry which is preliminary data.</text>
</comment>
<evidence type="ECO:0000313" key="3">
    <source>
        <dbReference type="Proteomes" id="UP000814172"/>
    </source>
</evidence>
<evidence type="ECO:0000256" key="1">
    <source>
        <dbReference type="SAM" id="MobiDB-lite"/>
    </source>
</evidence>